<evidence type="ECO:0000313" key="12">
    <source>
        <dbReference type="EMBL" id="SEW06787.1"/>
    </source>
</evidence>
<dbReference type="InterPro" id="IPR046357">
    <property type="entry name" value="PPIase_dom_sf"/>
</dbReference>
<keyword evidence="4 9" id="KW-0697">Rotamase</keyword>
<accession>A0A1I0NY74</accession>
<dbReference type="STRING" id="364200.SAMN04488515_0896"/>
<dbReference type="AlphaFoldDB" id="A0A1I0NY74"/>
<evidence type="ECO:0000256" key="5">
    <source>
        <dbReference type="ARBA" id="ARBA00023186"/>
    </source>
</evidence>
<dbReference type="Gene3D" id="3.10.50.40">
    <property type="match status" value="1"/>
</dbReference>
<keyword evidence="13" id="KW-1185">Reference proteome</keyword>
<dbReference type="GO" id="GO:0003755">
    <property type="term" value="F:peptidyl-prolyl cis-trans isomerase activity"/>
    <property type="evidence" value="ECO:0007669"/>
    <property type="project" value="UniProtKB-KW"/>
</dbReference>
<keyword evidence="6 9" id="KW-0413">Isomerase</keyword>
<dbReference type="RefSeq" id="WP_089990761.1">
    <property type="nucleotide sequence ID" value="NZ_FOIZ01000001.1"/>
</dbReference>
<keyword evidence="3" id="KW-0574">Periplasm</keyword>
<dbReference type="InterPro" id="IPR000297">
    <property type="entry name" value="PPIase_PpiC"/>
</dbReference>
<evidence type="ECO:0000256" key="9">
    <source>
        <dbReference type="PROSITE-ProRule" id="PRU00278"/>
    </source>
</evidence>
<dbReference type="PROSITE" id="PS50198">
    <property type="entry name" value="PPIC_PPIASE_2"/>
    <property type="match status" value="1"/>
</dbReference>
<evidence type="ECO:0000256" key="4">
    <source>
        <dbReference type="ARBA" id="ARBA00023110"/>
    </source>
</evidence>
<feature type="chain" id="PRO_5011675339" description="Parvulin-like PPIase" evidence="10">
    <location>
        <begin position="20"/>
        <end position="401"/>
    </location>
</feature>
<protein>
    <recommendedName>
        <fullName evidence="1">Parvulin-like PPIase</fullName>
    </recommendedName>
    <alternativeName>
        <fullName evidence="7">Peptidyl-prolyl cis-trans isomerase plp</fullName>
    </alternativeName>
    <alternativeName>
        <fullName evidence="8">Rotamase plp</fullName>
    </alternativeName>
</protein>
<feature type="signal peptide" evidence="10">
    <location>
        <begin position="1"/>
        <end position="19"/>
    </location>
</feature>
<dbReference type="EMBL" id="FOIZ01000001">
    <property type="protein sequence ID" value="SEW06787.1"/>
    <property type="molecule type" value="Genomic_DNA"/>
</dbReference>
<dbReference type="PANTHER" id="PTHR47637">
    <property type="entry name" value="CHAPERONE SURA"/>
    <property type="match status" value="1"/>
</dbReference>
<dbReference type="Proteomes" id="UP000199167">
    <property type="component" value="Unassembled WGS sequence"/>
</dbReference>
<evidence type="ECO:0000259" key="11">
    <source>
        <dbReference type="PROSITE" id="PS50198"/>
    </source>
</evidence>
<dbReference type="Gene3D" id="1.10.4030.10">
    <property type="entry name" value="Porin chaperone SurA, peptide-binding domain"/>
    <property type="match status" value="1"/>
</dbReference>
<dbReference type="Pfam" id="PF00639">
    <property type="entry name" value="Rotamase"/>
    <property type="match status" value="1"/>
</dbReference>
<dbReference type="SUPFAM" id="SSF109998">
    <property type="entry name" value="Triger factor/SurA peptide-binding domain-like"/>
    <property type="match status" value="1"/>
</dbReference>
<dbReference type="Pfam" id="PF09312">
    <property type="entry name" value="SurA_N"/>
    <property type="match status" value="1"/>
</dbReference>
<evidence type="ECO:0000256" key="6">
    <source>
        <dbReference type="ARBA" id="ARBA00023235"/>
    </source>
</evidence>
<evidence type="ECO:0000256" key="2">
    <source>
        <dbReference type="ARBA" id="ARBA00022729"/>
    </source>
</evidence>
<dbReference type="InterPro" id="IPR050280">
    <property type="entry name" value="OMP_Chaperone_SurA"/>
</dbReference>
<reference evidence="12 13" key="1">
    <citation type="submission" date="2016-10" db="EMBL/GenBank/DDBJ databases">
        <authorList>
            <person name="de Groot N.N."/>
        </authorList>
    </citation>
    <scope>NUCLEOTIDE SEQUENCE [LARGE SCALE GENOMIC DNA]</scope>
    <source>
        <strain evidence="12 13">DSM 17925</strain>
    </source>
</reference>
<organism evidence="12 13">
    <name type="scientific">Cognatiyoonia koreensis</name>
    <dbReference type="NCBI Taxonomy" id="364200"/>
    <lineage>
        <taxon>Bacteria</taxon>
        <taxon>Pseudomonadati</taxon>
        <taxon>Pseudomonadota</taxon>
        <taxon>Alphaproteobacteria</taxon>
        <taxon>Rhodobacterales</taxon>
        <taxon>Paracoccaceae</taxon>
        <taxon>Cognatiyoonia</taxon>
    </lineage>
</organism>
<gene>
    <name evidence="12" type="ORF">SAMN04488515_0896</name>
</gene>
<sequence length="401" mass="43179">MRLIQFLTALMLTAGAAVAQGQFSPAVQVNDDVITVYELQQRARLLELFRTPGDPNALAREQLIEDRLKQQAIDQRGLRLTDEALQAELEAFAGRANLSLDQFNTLLAQNGVDQKTLADFVRIGVTWRDYIRSRYGNQAQISDAEVDAALGRAGSNDGSGIEVLLSEIIIPAPPPRAAQALARAQQISQLTSTAAFEAQARQVSALPSKARGGRLDWLPISNYPPQLRSIILDLAPGQVTAPIQIPNGVALFQMRAVREVPQAPPAPTAIEYAAFYLPAGSDGGVTAAQQLAARVDTCDDLYGEARGLPQEVLERASLPVAEIPQDVAMELARLDAGEVSYNLTRAAGDTRVFLMLCSRQFGEGGAVDREAVRNQLRSQRLAGFAAALLEDLRASATITNG</sequence>
<dbReference type="InterPro" id="IPR027304">
    <property type="entry name" value="Trigger_fact/SurA_dom_sf"/>
</dbReference>
<keyword evidence="2 10" id="KW-0732">Signal</keyword>
<proteinExistence type="predicted"/>
<feature type="domain" description="PpiC" evidence="11">
    <location>
        <begin position="160"/>
        <end position="256"/>
    </location>
</feature>
<evidence type="ECO:0000256" key="8">
    <source>
        <dbReference type="ARBA" id="ARBA00031484"/>
    </source>
</evidence>
<dbReference type="OrthoDB" id="9791746at2"/>
<dbReference type="PANTHER" id="PTHR47637:SF1">
    <property type="entry name" value="CHAPERONE SURA"/>
    <property type="match status" value="1"/>
</dbReference>
<evidence type="ECO:0000256" key="1">
    <source>
        <dbReference type="ARBA" id="ARBA00018370"/>
    </source>
</evidence>
<evidence type="ECO:0000256" key="3">
    <source>
        <dbReference type="ARBA" id="ARBA00022764"/>
    </source>
</evidence>
<keyword evidence="5" id="KW-0143">Chaperone</keyword>
<name>A0A1I0NY74_9RHOB</name>
<dbReference type="InterPro" id="IPR015391">
    <property type="entry name" value="SurA_N"/>
</dbReference>
<evidence type="ECO:0000256" key="10">
    <source>
        <dbReference type="SAM" id="SignalP"/>
    </source>
</evidence>
<evidence type="ECO:0000313" key="13">
    <source>
        <dbReference type="Proteomes" id="UP000199167"/>
    </source>
</evidence>
<dbReference type="SUPFAM" id="SSF54534">
    <property type="entry name" value="FKBP-like"/>
    <property type="match status" value="1"/>
</dbReference>
<evidence type="ECO:0000256" key="7">
    <source>
        <dbReference type="ARBA" id="ARBA00030642"/>
    </source>
</evidence>